<dbReference type="InterPro" id="IPR016166">
    <property type="entry name" value="FAD-bd_PCMH"/>
</dbReference>
<evidence type="ECO:0000313" key="9">
    <source>
        <dbReference type="Proteomes" id="UP001152130"/>
    </source>
</evidence>
<dbReference type="InterPro" id="IPR016169">
    <property type="entry name" value="FAD-bd_PCMH_sub2"/>
</dbReference>
<organism evidence="8 9">
    <name type="scientific">Fusarium irregulare</name>
    <dbReference type="NCBI Taxonomy" id="2494466"/>
    <lineage>
        <taxon>Eukaryota</taxon>
        <taxon>Fungi</taxon>
        <taxon>Dikarya</taxon>
        <taxon>Ascomycota</taxon>
        <taxon>Pezizomycotina</taxon>
        <taxon>Sordariomycetes</taxon>
        <taxon>Hypocreomycetidae</taxon>
        <taxon>Hypocreales</taxon>
        <taxon>Nectriaceae</taxon>
        <taxon>Fusarium</taxon>
        <taxon>Fusarium incarnatum-equiseti species complex</taxon>
    </lineage>
</organism>
<keyword evidence="3" id="KW-0285">Flavoprotein</keyword>
<evidence type="ECO:0000256" key="5">
    <source>
        <dbReference type="ARBA" id="ARBA00023002"/>
    </source>
</evidence>
<evidence type="ECO:0000259" key="7">
    <source>
        <dbReference type="PROSITE" id="PS51387"/>
    </source>
</evidence>
<dbReference type="InterPro" id="IPR050416">
    <property type="entry name" value="FAD-linked_Oxidoreductase"/>
</dbReference>
<protein>
    <recommendedName>
        <fullName evidence="7">FAD-binding PCMH-type domain-containing protein</fullName>
    </recommendedName>
</protein>
<feature type="domain" description="FAD-binding PCMH-type" evidence="7">
    <location>
        <begin position="128"/>
        <end position="305"/>
    </location>
</feature>
<dbReference type="InterPro" id="IPR036318">
    <property type="entry name" value="FAD-bd_PCMH-like_sf"/>
</dbReference>
<sequence length="537" mass="57380">MRLFANSFFPALTVVGSFAVSGLAEEQCRCTTDDPCWPSTTKWNSLNSTLGGQLIKYIPPGAVCYSSHPSYDRKACDKVIKEWPESKFHSSDPASLHTEWANAGCTPVYENGTSIYGDTEASKRGCSNGVLPTYVVNATGTDHVVAALEFATEHNLRLAIKNTGHAGDGSIWTHNLKSIDLQEDFNLTCPNAKDAPNSRMAATVGAGVQDGEMFEALAAQDALAVGGTSGDVGVVGWATGGGHGFATGKYGQGADNILEAEIVTPAGKVLIANECQNQDLYWAIRGGGGGTFGVITKLSLKAYPAPDLVIGGYDISAKNRTSEDDFYKFIADAHALFPAIQDAGIHGYYTVSGPPKAEALTFSGSFMGFGVSNETYDDALEPFKKLLKASNSTVTGSLTKMPVSSWQGLLKILPNIGSVGAGHDIRATRLISRQTVTERTEEFAAVYKKIGPTKSAPPNGRPNLSMSGTLTISPKPVNNSLNPSWRNTTVHLITGQGWTDSTNQTEIRNIIHDVTYRKLALMRKLDPVQGAYLNEVR</sequence>
<dbReference type="PROSITE" id="PS51387">
    <property type="entry name" value="FAD_PCMH"/>
    <property type="match status" value="1"/>
</dbReference>
<evidence type="ECO:0000313" key="8">
    <source>
        <dbReference type="EMBL" id="KAJ4024691.1"/>
    </source>
</evidence>
<dbReference type="Pfam" id="PF01565">
    <property type="entry name" value="FAD_binding_4"/>
    <property type="match status" value="1"/>
</dbReference>
<dbReference type="AlphaFoldDB" id="A0A9W8Q3M7"/>
<keyword evidence="6" id="KW-0732">Signal</keyword>
<keyword evidence="5" id="KW-0560">Oxidoreductase</keyword>
<accession>A0A9W8Q3M7</accession>
<evidence type="ECO:0000256" key="1">
    <source>
        <dbReference type="ARBA" id="ARBA00001974"/>
    </source>
</evidence>
<comment type="cofactor">
    <cofactor evidence="1">
        <name>FAD</name>
        <dbReference type="ChEBI" id="CHEBI:57692"/>
    </cofactor>
</comment>
<feature type="chain" id="PRO_5040756009" description="FAD-binding PCMH-type domain-containing protein" evidence="6">
    <location>
        <begin position="25"/>
        <end position="537"/>
    </location>
</feature>
<proteinExistence type="inferred from homology"/>
<keyword evidence="4" id="KW-0274">FAD</keyword>
<name>A0A9W8Q3M7_9HYPO</name>
<reference evidence="8" key="1">
    <citation type="submission" date="2022-10" db="EMBL/GenBank/DDBJ databases">
        <title>Fusarium specimens isolated from Avocado Roots.</title>
        <authorList>
            <person name="Stajich J."/>
            <person name="Roper C."/>
            <person name="Heimlech-Rivalta G."/>
        </authorList>
    </citation>
    <scope>NUCLEOTIDE SEQUENCE</scope>
    <source>
        <strain evidence="8">CF00143</strain>
    </source>
</reference>
<evidence type="ECO:0000256" key="6">
    <source>
        <dbReference type="SAM" id="SignalP"/>
    </source>
</evidence>
<keyword evidence="9" id="KW-1185">Reference proteome</keyword>
<feature type="signal peptide" evidence="6">
    <location>
        <begin position="1"/>
        <end position="24"/>
    </location>
</feature>
<dbReference type="PANTHER" id="PTHR42973:SF39">
    <property type="entry name" value="FAD-BINDING PCMH-TYPE DOMAIN-CONTAINING PROTEIN"/>
    <property type="match status" value="1"/>
</dbReference>
<gene>
    <name evidence="8" type="ORF">NW766_000931</name>
</gene>
<dbReference type="InterPro" id="IPR006094">
    <property type="entry name" value="Oxid_FAD_bind_N"/>
</dbReference>
<evidence type="ECO:0000256" key="4">
    <source>
        <dbReference type="ARBA" id="ARBA00022827"/>
    </source>
</evidence>
<dbReference type="Gene3D" id="3.30.465.10">
    <property type="match status" value="1"/>
</dbReference>
<dbReference type="Proteomes" id="UP001152130">
    <property type="component" value="Unassembled WGS sequence"/>
</dbReference>
<dbReference type="GO" id="GO:0016491">
    <property type="term" value="F:oxidoreductase activity"/>
    <property type="evidence" value="ECO:0007669"/>
    <property type="project" value="UniProtKB-KW"/>
</dbReference>
<evidence type="ECO:0000256" key="3">
    <source>
        <dbReference type="ARBA" id="ARBA00022630"/>
    </source>
</evidence>
<evidence type="ECO:0000256" key="2">
    <source>
        <dbReference type="ARBA" id="ARBA00005466"/>
    </source>
</evidence>
<comment type="caution">
    <text evidence="8">The sequence shown here is derived from an EMBL/GenBank/DDBJ whole genome shotgun (WGS) entry which is preliminary data.</text>
</comment>
<dbReference type="OrthoDB" id="9983560at2759"/>
<dbReference type="SUPFAM" id="SSF56176">
    <property type="entry name" value="FAD-binding/transporter-associated domain-like"/>
    <property type="match status" value="1"/>
</dbReference>
<dbReference type="GO" id="GO:0071949">
    <property type="term" value="F:FAD binding"/>
    <property type="evidence" value="ECO:0007669"/>
    <property type="project" value="InterPro"/>
</dbReference>
<dbReference type="PANTHER" id="PTHR42973">
    <property type="entry name" value="BINDING OXIDOREDUCTASE, PUTATIVE (AFU_ORTHOLOGUE AFUA_1G17690)-RELATED"/>
    <property type="match status" value="1"/>
</dbReference>
<comment type="similarity">
    <text evidence="2">Belongs to the oxygen-dependent FAD-linked oxidoreductase family.</text>
</comment>
<dbReference type="EMBL" id="JAPDHF010000001">
    <property type="protein sequence ID" value="KAJ4024691.1"/>
    <property type="molecule type" value="Genomic_DNA"/>
</dbReference>